<name>A0A0L0WAG4_GOTPU</name>
<sequence length="143" mass="15555">MAKVDVRMPEDFLLKVSKLAEQTDVIIPKVLEVGGEVVLAKVKDNLRSVVGKGTKYPSKSTGELVSSLGVTSAKQDRKGNYNVKVGFSEPRSDGGSNAKIANIIEYGKHGQPARPFLKPAKSKSRKQCVEAMTAKLEEEINRL</sequence>
<protein>
    <submittedName>
        <fullName evidence="1">Phage protein, HK97 gp10 family</fullName>
    </submittedName>
</protein>
<dbReference type="EMBL" id="LGSS01000007">
    <property type="protein sequence ID" value="KNF08442.1"/>
    <property type="molecule type" value="Genomic_DNA"/>
</dbReference>
<reference evidence="2" key="1">
    <citation type="submission" date="2015-07" db="EMBL/GenBank/DDBJ databases">
        <title>Draft genome sequence of the purine-degrading Gottschalkia purinilyticum DSM 1384 (formerly Clostridium purinilyticum).</title>
        <authorList>
            <person name="Poehlein A."/>
            <person name="Schiel-Bengelsdorf B."/>
            <person name="Bengelsdorf F.R."/>
            <person name="Daniel R."/>
            <person name="Duerre P."/>
        </authorList>
    </citation>
    <scope>NUCLEOTIDE SEQUENCE [LARGE SCALE GENOMIC DNA]</scope>
    <source>
        <strain evidence="2">DSM 1384</strain>
    </source>
</reference>
<dbReference type="AlphaFoldDB" id="A0A0L0WAG4"/>
<organism evidence="1 2">
    <name type="scientific">Gottschalkia purinilytica</name>
    <name type="common">Clostridium purinilyticum</name>
    <dbReference type="NCBI Taxonomy" id="1503"/>
    <lineage>
        <taxon>Bacteria</taxon>
        <taxon>Bacillati</taxon>
        <taxon>Bacillota</taxon>
        <taxon>Tissierellia</taxon>
        <taxon>Tissierellales</taxon>
        <taxon>Gottschalkiaceae</taxon>
        <taxon>Gottschalkia</taxon>
    </lineage>
</organism>
<gene>
    <name evidence="1" type="ORF">CLPU_7c00700</name>
</gene>
<evidence type="ECO:0000313" key="1">
    <source>
        <dbReference type="EMBL" id="KNF08442.1"/>
    </source>
</evidence>
<dbReference type="PATRIC" id="fig|1503.3.peg.3057"/>
<evidence type="ECO:0000313" key="2">
    <source>
        <dbReference type="Proteomes" id="UP000037267"/>
    </source>
</evidence>
<comment type="caution">
    <text evidence="1">The sequence shown here is derived from an EMBL/GenBank/DDBJ whole genome shotgun (WGS) entry which is preliminary data.</text>
</comment>
<keyword evidence="2" id="KW-1185">Reference proteome</keyword>
<dbReference type="OrthoDB" id="3078321at2"/>
<dbReference type="NCBIfam" id="TIGR01725">
    <property type="entry name" value="phge_HK97_gp10"/>
    <property type="match status" value="1"/>
</dbReference>
<accession>A0A0L0WAG4</accession>
<dbReference type="Proteomes" id="UP000037267">
    <property type="component" value="Unassembled WGS sequence"/>
</dbReference>
<dbReference type="RefSeq" id="WP_050355270.1">
    <property type="nucleotide sequence ID" value="NZ_LGSS01000007.1"/>
</dbReference>
<dbReference type="STRING" id="1503.CLPU_7c00700"/>
<dbReference type="Pfam" id="PF04883">
    <property type="entry name" value="HK97-gp10_like"/>
    <property type="match status" value="1"/>
</dbReference>
<proteinExistence type="predicted"/>
<dbReference type="InterPro" id="IPR010064">
    <property type="entry name" value="HK97-gp10_tail"/>
</dbReference>